<proteinExistence type="inferred from homology"/>
<feature type="transmembrane region" description="Helical" evidence="13">
    <location>
        <begin position="29"/>
        <end position="47"/>
    </location>
</feature>
<keyword evidence="5 12" id="KW-0378">Hydrolase</keyword>
<comment type="catalytic activity">
    <reaction evidence="9">
        <text>N(4)-(alpha-D-Man-(1-&gt;2)-alpha-D-Man-(1-&gt;2)-alpha-D-Man-(1-&gt;3)-[alpha-D-Man-(1-&gt;2)-alpha-D-Man-(1-&gt;3)-[alpha-D-Man-(1-&gt;2)-alpha-D-Man-(1-&gt;6)]-alpha-D-Man-(1-&gt;6)]-beta-D-Man-(1-&gt;4)-beta-D-GlcNAc-(1-&gt;4)-beta-D-GlcNAc)-L-asparaginyl-[protein] (N-glucan mannose isomer 9A1,2,3B1,2,3) + 4 H2O = N(4)-(alpha-D-Man-(1-&gt;3)-[alpha-D-Man-(1-&gt;3)-[alpha-D-Man-(1-&gt;6)]-alpha-D-Man-(1-&gt;6)]-beta-D-Man-(1-&gt;4)-beta-D-GlcNAc-(1-&gt;4)-beta-D-GlcNAc)-L-asparaginyl-[protein] (N-glucan mannose isomer 5A1,2) + 4 beta-D-mannose</text>
        <dbReference type="Rhea" id="RHEA:56008"/>
        <dbReference type="Rhea" id="RHEA-COMP:14356"/>
        <dbReference type="Rhea" id="RHEA-COMP:14367"/>
        <dbReference type="ChEBI" id="CHEBI:15377"/>
        <dbReference type="ChEBI" id="CHEBI:28563"/>
        <dbReference type="ChEBI" id="CHEBI:59087"/>
        <dbReference type="ChEBI" id="CHEBI:139493"/>
        <dbReference type="EC" id="3.2.1.113"/>
    </reaction>
</comment>
<evidence type="ECO:0000256" key="12">
    <source>
        <dbReference type="RuleBase" id="RU361193"/>
    </source>
</evidence>
<keyword evidence="13" id="KW-0812">Transmembrane</keyword>
<feature type="disulfide bond" evidence="11">
    <location>
        <begin position="314"/>
        <end position="348"/>
    </location>
</feature>
<evidence type="ECO:0000256" key="10">
    <source>
        <dbReference type="PIRSR" id="PIRSR601382-2"/>
    </source>
</evidence>
<reference evidence="14" key="1">
    <citation type="submission" date="2020-11" db="EMBL/GenBank/DDBJ databases">
        <authorList>
            <consortium name="DOE Joint Genome Institute"/>
            <person name="Ahrendt S."/>
            <person name="Riley R."/>
            <person name="Andreopoulos W."/>
            <person name="Labutti K."/>
            <person name="Pangilinan J."/>
            <person name="Ruiz-Duenas F.J."/>
            <person name="Barrasa J.M."/>
            <person name="Sanchez-Garcia M."/>
            <person name="Camarero S."/>
            <person name="Miyauchi S."/>
            <person name="Serrano A."/>
            <person name="Linde D."/>
            <person name="Babiker R."/>
            <person name="Drula E."/>
            <person name="Ayuso-Fernandez I."/>
            <person name="Pacheco R."/>
            <person name="Padilla G."/>
            <person name="Ferreira P."/>
            <person name="Barriuso J."/>
            <person name="Kellner H."/>
            <person name="Castanera R."/>
            <person name="Alfaro M."/>
            <person name="Ramirez L."/>
            <person name="Pisabarro A.G."/>
            <person name="Kuo A."/>
            <person name="Tritt A."/>
            <person name="Lipzen A."/>
            <person name="He G."/>
            <person name="Yan M."/>
            <person name="Ng V."/>
            <person name="Cullen D."/>
            <person name="Martin F."/>
            <person name="Rosso M.-N."/>
            <person name="Henrissat B."/>
            <person name="Hibbett D."/>
            <person name="Martinez A.T."/>
            <person name="Grigoriev I.V."/>
        </authorList>
    </citation>
    <scope>NUCLEOTIDE SEQUENCE</scope>
    <source>
        <strain evidence="14">CIRM-BRFM 674</strain>
    </source>
</reference>
<comment type="pathway">
    <text evidence="2">Protein modification; protein glycosylation.</text>
</comment>
<evidence type="ECO:0000256" key="11">
    <source>
        <dbReference type="PIRSR" id="PIRSR601382-3"/>
    </source>
</evidence>
<dbReference type="GO" id="GO:0036503">
    <property type="term" value="P:ERAD pathway"/>
    <property type="evidence" value="ECO:0007669"/>
    <property type="project" value="UniProtKB-ARBA"/>
</dbReference>
<keyword evidence="15" id="KW-1185">Reference proteome</keyword>
<evidence type="ECO:0000313" key="14">
    <source>
        <dbReference type="EMBL" id="KAF9483729.1"/>
    </source>
</evidence>
<evidence type="ECO:0000256" key="5">
    <source>
        <dbReference type="ARBA" id="ARBA00022801"/>
    </source>
</evidence>
<evidence type="ECO:0000256" key="13">
    <source>
        <dbReference type="SAM" id="Phobius"/>
    </source>
</evidence>
<keyword evidence="13" id="KW-1133">Transmembrane helix</keyword>
<dbReference type="GO" id="GO:0016020">
    <property type="term" value="C:membrane"/>
    <property type="evidence" value="ECO:0007669"/>
    <property type="project" value="InterPro"/>
</dbReference>
<protein>
    <recommendedName>
        <fullName evidence="12">alpha-1,2-Mannosidase</fullName>
        <ecNumber evidence="12">3.2.1.-</ecNumber>
    </recommendedName>
</protein>
<evidence type="ECO:0000256" key="3">
    <source>
        <dbReference type="ARBA" id="ARBA00007658"/>
    </source>
</evidence>
<dbReference type="InterPro" id="IPR036026">
    <property type="entry name" value="Seven-hairpin_glycosidases"/>
</dbReference>
<dbReference type="GO" id="GO:0005509">
    <property type="term" value="F:calcium ion binding"/>
    <property type="evidence" value="ECO:0007669"/>
    <property type="project" value="InterPro"/>
</dbReference>
<organism evidence="14 15">
    <name type="scientific">Pholiota conissans</name>
    <dbReference type="NCBI Taxonomy" id="109636"/>
    <lineage>
        <taxon>Eukaryota</taxon>
        <taxon>Fungi</taxon>
        <taxon>Dikarya</taxon>
        <taxon>Basidiomycota</taxon>
        <taxon>Agaricomycotina</taxon>
        <taxon>Agaricomycetes</taxon>
        <taxon>Agaricomycetidae</taxon>
        <taxon>Agaricales</taxon>
        <taxon>Agaricineae</taxon>
        <taxon>Strophariaceae</taxon>
        <taxon>Pholiota</taxon>
    </lineage>
</organism>
<dbReference type="InterPro" id="IPR001382">
    <property type="entry name" value="Glyco_hydro_47"/>
</dbReference>
<dbReference type="InterPro" id="IPR012341">
    <property type="entry name" value="6hp_glycosidase-like_sf"/>
</dbReference>
<dbReference type="GO" id="GO:0005975">
    <property type="term" value="P:carbohydrate metabolic process"/>
    <property type="evidence" value="ECO:0007669"/>
    <property type="project" value="InterPro"/>
</dbReference>
<evidence type="ECO:0000313" key="15">
    <source>
        <dbReference type="Proteomes" id="UP000807469"/>
    </source>
</evidence>
<dbReference type="GO" id="GO:0004571">
    <property type="term" value="F:mannosyl-oligosaccharide 1,2-alpha-mannosidase activity"/>
    <property type="evidence" value="ECO:0007669"/>
    <property type="project" value="UniProtKB-EC"/>
</dbReference>
<feature type="binding site" evidence="10">
    <location>
        <position position="503"/>
    </location>
    <ligand>
        <name>Ca(2+)</name>
        <dbReference type="ChEBI" id="CHEBI:29108"/>
    </ligand>
</feature>
<evidence type="ECO:0000256" key="7">
    <source>
        <dbReference type="ARBA" id="ARBA00023157"/>
    </source>
</evidence>
<name>A0A9P6D4P9_9AGAR</name>
<keyword evidence="7 11" id="KW-1015">Disulfide bond</keyword>
<keyword evidence="6 10" id="KW-0106">Calcium</keyword>
<keyword evidence="12 14" id="KW-0326">Glycosidase</keyword>
<comment type="cofactor">
    <cofactor evidence="1 10">
        <name>Ca(2+)</name>
        <dbReference type="ChEBI" id="CHEBI:29108"/>
    </cofactor>
</comment>
<dbReference type="PRINTS" id="PR00747">
    <property type="entry name" value="GLYHDRLASE47"/>
</dbReference>
<dbReference type="OrthoDB" id="8118055at2759"/>
<accession>A0A9P6D4P9</accession>
<dbReference type="Pfam" id="PF01532">
    <property type="entry name" value="Glyco_hydro_47"/>
    <property type="match status" value="1"/>
</dbReference>
<evidence type="ECO:0000256" key="8">
    <source>
        <dbReference type="ARBA" id="ARBA00047669"/>
    </source>
</evidence>
<dbReference type="PANTHER" id="PTHR11742">
    <property type="entry name" value="MANNOSYL-OLIGOSACCHARIDE ALPHA-1,2-MANNOSIDASE-RELATED"/>
    <property type="match status" value="1"/>
</dbReference>
<dbReference type="EMBL" id="MU155150">
    <property type="protein sequence ID" value="KAF9483729.1"/>
    <property type="molecule type" value="Genomic_DNA"/>
</dbReference>
<dbReference type="Proteomes" id="UP000807469">
    <property type="component" value="Unassembled WGS sequence"/>
</dbReference>
<evidence type="ECO:0000256" key="9">
    <source>
        <dbReference type="ARBA" id="ARBA00048605"/>
    </source>
</evidence>
<comment type="catalytic activity">
    <reaction evidence="8">
        <text>N(4)-(alpha-D-Man-(1-&gt;2)-alpha-D-Man-(1-&gt;2)-alpha-D-Man-(1-&gt;3)-[alpha-D-Man-(1-&gt;3)-[alpha-D-Man-(1-&gt;2)-alpha-D-Man-(1-&gt;6)]-alpha-D-Man-(1-&gt;6)]-beta-D-Man-(1-&gt;4)-beta-D-GlcNAc-(1-&gt;4)-beta-D-GlcNAc)-L-asparaginyl-[protein] (N-glucan mannose isomer 8A1,2,3B1,3) + 3 H2O = N(4)-(alpha-D-Man-(1-&gt;3)-[alpha-D-Man-(1-&gt;3)-[alpha-D-Man-(1-&gt;6)]-alpha-D-Man-(1-&gt;6)]-beta-D-Man-(1-&gt;4)-beta-D-GlcNAc-(1-&gt;4)-beta-D-GlcNAc)-L-asparaginyl-[protein] (N-glucan mannose isomer 5A1,2) + 3 beta-D-mannose</text>
        <dbReference type="Rhea" id="RHEA:56028"/>
        <dbReference type="Rhea" id="RHEA-COMP:14358"/>
        <dbReference type="Rhea" id="RHEA-COMP:14367"/>
        <dbReference type="ChEBI" id="CHEBI:15377"/>
        <dbReference type="ChEBI" id="CHEBI:28563"/>
        <dbReference type="ChEBI" id="CHEBI:59087"/>
        <dbReference type="ChEBI" id="CHEBI:60628"/>
        <dbReference type="EC" id="3.2.1.113"/>
    </reaction>
</comment>
<dbReference type="Gene3D" id="1.50.10.10">
    <property type="match status" value="1"/>
</dbReference>
<sequence length="528" mass="59991">MLPTHRPPPALEHLSQLSFKSLFGLNRLAVRWITIGGLLVWGLWFFLPTWSRRRDEVKEGFKHAWKGYKERAFPSDELLPMSGGKIDKFNGWSVTLFDSLDTMWIMGLEEEFARAIQKPSNFVPFFETVIRYLGGSLSAYALSKDPVLLNLADTLGQVLLPAFNGTETGLPGSSVNVQTREVLFAEATSCQLEFKYLAKLTGKKKYYEKVQHAMDVFYKADPPNGLFADRFFTDNGTPASPHLTAGATADSGYEYLLKQWILSADEQAKKQYIKSANGIIKTLIHVTPKRGLMYIGDYDTNYKMILHRLEHLSCYLPGTLALGVAFVDMTPEEKELHQWAAEGLAYTCYISYADQQSGLGPDSMNMPLNGKNWVEELQKWKSSGRIGKPPGLGEPGPEKVYGNRDYGVIDSHYLLRPETVESIFYMWRLTGDKKWRERGYEIFQAIEKHTRTEYAYASVIGVDGPPFQVDNMPSYFLAETLKYLYLLFDDTSVIPLDKWVFNTEAHPLPIFSWTETERNLFNISKAGS</sequence>
<comment type="similarity">
    <text evidence="3 12">Belongs to the glycosyl hydrolase 47 family.</text>
</comment>
<keyword evidence="13" id="KW-0472">Membrane</keyword>
<dbReference type="PANTHER" id="PTHR11742:SF55">
    <property type="entry name" value="ENDOPLASMIC RETICULUM MANNOSYL-OLIGOSACCHARIDE 1,2-ALPHA-MANNOSIDASE"/>
    <property type="match status" value="1"/>
</dbReference>
<comment type="caution">
    <text evidence="14">The sequence shown here is derived from an EMBL/GenBank/DDBJ whole genome shotgun (WGS) entry which is preliminary data.</text>
</comment>
<dbReference type="SUPFAM" id="SSF48225">
    <property type="entry name" value="Seven-hairpin glycosidases"/>
    <property type="match status" value="1"/>
</dbReference>
<evidence type="ECO:0000256" key="1">
    <source>
        <dbReference type="ARBA" id="ARBA00001913"/>
    </source>
</evidence>
<dbReference type="GO" id="GO:0005783">
    <property type="term" value="C:endoplasmic reticulum"/>
    <property type="evidence" value="ECO:0007669"/>
    <property type="project" value="TreeGrafter"/>
</dbReference>
<keyword evidence="4 10" id="KW-0479">Metal-binding</keyword>
<dbReference type="EC" id="3.2.1.-" evidence="12"/>
<evidence type="ECO:0000256" key="6">
    <source>
        <dbReference type="ARBA" id="ARBA00022837"/>
    </source>
</evidence>
<evidence type="ECO:0000256" key="4">
    <source>
        <dbReference type="ARBA" id="ARBA00022723"/>
    </source>
</evidence>
<dbReference type="AlphaFoldDB" id="A0A9P6D4P9"/>
<dbReference type="InterPro" id="IPR050749">
    <property type="entry name" value="Glycosyl_Hydrolase_47"/>
</dbReference>
<gene>
    <name evidence="14" type="ORF">BDN70DRAFT_911048</name>
</gene>
<evidence type="ECO:0000256" key="2">
    <source>
        <dbReference type="ARBA" id="ARBA00004922"/>
    </source>
</evidence>